<keyword evidence="1" id="KW-0472">Membrane</keyword>
<keyword evidence="1" id="KW-1133">Transmembrane helix</keyword>
<feature type="transmembrane region" description="Helical" evidence="1">
    <location>
        <begin position="49"/>
        <end position="67"/>
    </location>
</feature>
<reference evidence="2 3" key="1">
    <citation type="journal article" date="2021" name="Cell Host Microbe">
        <title>in vivo commensal control of Clostridioides difficile virulence.</title>
        <authorList>
            <person name="Girinathan B.P."/>
            <person name="Dibenedetto N."/>
            <person name="Worley J.N."/>
            <person name="Peltier J."/>
            <person name="Arrieta-Ortiz M.L."/>
            <person name="Rupa Christinal Immanuel S."/>
            <person name="Lavin R."/>
            <person name="Delaney M.L."/>
            <person name="Cummins C."/>
            <person name="Hoffmann M."/>
            <person name="Luo Y."/>
            <person name="Gonzalez-Escalona N."/>
            <person name="Allard M."/>
            <person name="Onderdonk A.B."/>
            <person name="Gerber G.K."/>
            <person name="Sonenshein A.L."/>
            <person name="Baliga N."/>
            <person name="Dupuy B."/>
            <person name="Bry L."/>
        </authorList>
    </citation>
    <scope>NUCLEOTIDE SEQUENCE [LARGE SCALE GENOMIC DNA]</scope>
    <source>
        <strain evidence="2 3">DSM 599</strain>
    </source>
</reference>
<keyword evidence="1" id="KW-0812">Transmembrane</keyword>
<proteinExistence type="predicted"/>
<dbReference type="RefSeq" id="WP_221858944.1">
    <property type="nucleotide sequence ID" value="NZ_JAIKTU010000002.1"/>
</dbReference>
<dbReference type="EMBL" id="JAIKTU010000002">
    <property type="protein sequence ID" value="MBY0754380.1"/>
    <property type="molecule type" value="Genomic_DNA"/>
</dbReference>
<evidence type="ECO:0000313" key="3">
    <source>
        <dbReference type="Proteomes" id="UP001299068"/>
    </source>
</evidence>
<evidence type="ECO:0000313" key="2">
    <source>
        <dbReference type="EMBL" id="MBY0754380.1"/>
    </source>
</evidence>
<evidence type="ECO:0000256" key="1">
    <source>
        <dbReference type="SAM" id="Phobius"/>
    </source>
</evidence>
<accession>A0ABS7KU83</accession>
<organism evidence="2 3">
    <name type="scientific">Clostridium sardiniense</name>
    <name type="common">Clostridium absonum</name>
    <dbReference type="NCBI Taxonomy" id="29369"/>
    <lineage>
        <taxon>Bacteria</taxon>
        <taxon>Bacillati</taxon>
        <taxon>Bacillota</taxon>
        <taxon>Clostridia</taxon>
        <taxon>Eubacteriales</taxon>
        <taxon>Clostridiaceae</taxon>
        <taxon>Clostridium</taxon>
    </lineage>
</organism>
<protein>
    <submittedName>
        <fullName evidence="2">Uncharacterized protein</fullName>
    </submittedName>
</protein>
<keyword evidence="3" id="KW-1185">Reference proteome</keyword>
<dbReference type="Proteomes" id="UP001299068">
    <property type="component" value="Unassembled WGS sequence"/>
</dbReference>
<name>A0ABS7KU83_CLOSR</name>
<comment type="caution">
    <text evidence="2">The sequence shown here is derived from an EMBL/GenBank/DDBJ whole genome shotgun (WGS) entry which is preliminary data.</text>
</comment>
<gene>
    <name evidence="2" type="ORF">K5V21_02815</name>
</gene>
<feature type="transmembrane region" description="Helical" evidence="1">
    <location>
        <begin position="20"/>
        <end position="43"/>
    </location>
</feature>
<sequence>MPKFNLLDKDKTTIISGKLIVATLGFICILCGVLALFFNLASITNTHHFISFLTIASGLFCLLIAGTQK</sequence>